<keyword evidence="7" id="KW-1185">Reference proteome</keyword>
<organism evidence="6 7">
    <name type="scientific">Clostridium saccharobutylicum DSM 13864</name>
    <dbReference type="NCBI Taxonomy" id="1345695"/>
    <lineage>
        <taxon>Bacteria</taxon>
        <taxon>Bacillati</taxon>
        <taxon>Bacillota</taxon>
        <taxon>Clostridia</taxon>
        <taxon>Eubacteriales</taxon>
        <taxon>Clostridiaceae</taxon>
        <taxon>Clostridium</taxon>
    </lineage>
</organism>
<evidence type="ECO:0000256" key="2">
    <source>
        <dbReference type="ARBA" id="ARBA00023125"/>
    </source>
</evidence>
<dbReference type="PROSITE" id="PS50042">
    <property type="entry name" value="CNMP_BINDING_3"/>
    <property type="match status" value="1"/>
</dbReference>
<sequence>MKRILNINLLNHYISKHNIENIFDADLINHMELHFYEKGEYILKAQTNLEYYYILVDGKIKVTYLFENGKSMLLKFYKDFNSIGDLELLKNLPIACDIDAVEDSYLIAISSNLLRKLYLDNPKFLRHLIDSLSEKLYVTVNNTSYNFVYPLINRLASYLVENLTEKNYIVLDSSFSEIAQFLGTTYRHLNRTLKELEEKSIIKCDNKTVSILDENKLRELSKNLYIKSL</sequence>
<dbReference type="InterPro" id="IPR018490">
    <property type="entry name" value="cNMP-bd_dom_sf"/>
</dbReference>
<dbReference type="InterPro" id="IPR012318">
    <property type="entry name" value="HTH_CRP"/>
</dbReference>
<dbReference type="Proteomes" id="UP000017118">
    <property type="component" value="Chromosome"/>
</dbReference>
<protein>
    <submittedName>
        <fullName evidence="6">Cyclic nucleotide-binding domain protein</fullName>
    </submittedName>
</protein>
<keyword evidence="2" id="KW-0238">DNA-binding</keyword>
<evidence type="ECO:0000256" key="1">
    <source>
        <dbReference type="ARBA" id="ARBA00023015"/>
    </source>
</evidence>
<dbReference type="Gene3D" id="1.10.10.10">
    <property type="entry name" value="Winged helix-like DNA-binding domain superfamily/Winged helix DNA-binding domain"/>
    <property type="match status" value="1"/>
</dbReference>
<dbReference type="InterPro" id="IPR014710">
    <property type="entry name" value="RmlC-like_jellyroll"/>
</dbReference>
<dbReference type="GeneID" id="55475721"/>
<dbReference type="EMBL" id="CP006721">
    <property type="protein sequence ID" value="AGX44342.1"/>
    <property type="molecule type" value="Genomic_DNA"/>
</dbReference>
<dbReference type="CDD" id="cd00038">
    <property type="entry name" value="CAP_ED"/>
    <property type="match status" value="1"/>
</dbReference>
<gene>
    <name evidence="6" type="ORF">CLSA_c33790</name>
</gene>
<keyword evidence="1" id="KW-0805">Transcription regulation</keyword>
<dbReference type="SUPFAM" id="SSF46785">
    <property type="entry name" value="Winged helix' DNA-binding domain"/>
    <property type="match status" value="1"/>
</dbReference>
<dbReference type="PATRIC" id="fig|1345695.10.peg.3216"/>
<evidence type="ECO:0000313" key="6">
    <source>
        <dbReference type="EMBL" id="AGX44342.1"/>
    </source>
</evidence>
<proteinExistence type="predicted"/>
<dbReference type="AlphaFoldDB" id="U5MXX9"/>
<dbReference type="KEGG" id="csb:CLSA_c33790"/>
<dbReference type="OrthoDB" id="581021at2"/>
<dbReference type="PROSITE" id="PS51063">
    <property type="entry name" value="HTH_CRP_2"/>
    <property type="match status" value="1"/>
</dbReference>
<feature type="domain" description="Cyclic nucleotide-binding" evidence="4">
    <location>
        <begin position="26"/>
        <end position="135"/>
    </location>
</feature>
<dbReference type="HOGENOM" id="CLU_075053_11_0_9"/>
<dbReference type="GO" id="GO:0005829">
    <property type="term" value="C:cytosol"/>
    <property type="evidence" value="ECO:0007669"/>
    <property type="project" value="TreeGrafter"/>
</dbReference>
<evidence type="ECO:0000259" key="5">
    <source>
        <dbReference type="PROSITE" id="PS51063"/>
    </source>
</evidence>
<dbReference type="Pfam" id="PF00027">
    <property type="entry name" value="cNMP_binding"/>
    <property type="match status" value="1"/>
</dbReference>
<dbReference type="GO" id="GO:0003677">
    <property type="term" value="F:DNA binding"/>
    <property type="evidence" value="ECO:0007669"/>
    <property type="project" value="UniProtKB-KW"/>
</dbReference>
<evidence type="ECO:0000313" key="7">
    <source>
        <dbReference type="Proteomes" id="UP000017118"/>
    </source>
</evidence>
<feature type="domain" description="HTH crp-type" evidence="5">
    <location>
        <begin position="149"/>
        <end position="215"/>
    </location>
</feature>
<dbReference type="PANTHER" id="PTHR24567">
    <property type="entry name" value="CRP FAMILY TRANSCRIPTIONAL REGULATORY PROTEIN"/>
    <property type="match status" value="1"/>
</dbReference>
<dbReference type="SMART" id="SM00100">
    <property type="entry name" value="cNMP"/>
    <property type="match status" value="1"/>
</dbReference>
<keyword evidence="3" id="KW-0804">Transcription</keyword>
<dbReference type="InterPro" id="IPR050397">
    <property type="entry name" value="Env_Response_Regulators"/>
</dbReference>
<dbReference type="InterPro" id="IPR036390">
    <property type="entry name" value="WH_DNA-bd_sf"/>
</dbReference>
<dbReference type="GO" id="GO:0003700">
    <property type="term" value="F:DNA-binding transcription factor activity"/>
    <property type="evidence" value="ECO:0007669"/>
    <property type="project" value="TreeGrafter"/>
</dbReference>
<dbReference type="eggNOG" id="COG0664">
    <property type="taxonomic scope" value="Bacteria"/>
</dbReference>
<dbReference type="InterPro" id="IPR036388">
    <property type="entry name" value="WH-like_DNA-bd_sf"/>
</dbReference>
<dbReference type="RefSeq" id="WP_022747482.1">
    <property type="nucleotide sequence ID" value="NC_022571.1"/>
</dbReference>
<dbReference type="PANTHER" id="PTHR24567:SF26">
    <property type="entry name" value="REGULATORY PROTEIN YEIL"/>
    <property type="match status" value="1"/>
</dbReference>
<dbReference type="Gene3D" id="2.60.120.10">
    <property type="entry name" value="Jelly Rolls"/>
    <property type="match status" value="1"/>
</dbReference>
<name>U5MXX9_CLOSA</name>
<accession>U5MXX9</accession>
<evidence type="ECO:0000256" key="3">
    <source>
        <dbReference type="ARBA" id="ARBA00023163"/>
    </source>
</evidence>
<dbReference type="SUPFAM" id="SSF51206">
    <property type="entry name" value="cAMP-binding domain-like"/>
    <property type="match status" value="1"/>
</dbReference>
<dbReference type="InterPro" id="IPR000595">
    <property type="entry name" value="cNMP-bd_dom"/>
</dbReference>
<dbReference type="SMART" id="SM00419">
    <property type="entry name" value="HTH_CRP"/>
    <property type="match status" value="1"/>
</dbReference>
<dbReference type="Pfam" id="PF13545">
    <property type="entry name" value="HTH_Crp_2"/>
    <property type="match status" value="1"/>
</dbReference>
<reference evidence="6 7" key="1">
    <citation type="journal article" date="2013" name="Genome Announc.">
        <title>Complete Genome Sequence of the Solvent Producer Clostridium saccharobutylicum NCP262 (DSM 13864).</title>
        <authorList>
            <person name="Poehlein A."/>
            <person name="Hartwich K."/>
            <person name="Krabben P."/>
            <person name="Ehrenreich A."/>
            <person name="Liebl W."/>
            <person name="Durre P."/>
            <person name="Gottschalk G."/>
            <person name="Daniel R."/>
        </authorList>
    </citation>
    <scope>NUCLEOTIDE SEQUENCE [LARGE SCALE GENOMIC DNA]</scope>
    <source>
        <strain evidence="6">DSM 13864</strain>
    </source>
</reference>
<evidence type="ECO:0000259" key="4">
    <source>
        <dbReference type="PROSITE" id="PS50042"/>
    </source>
</evidence>